<accession>F6CVG2</accession>
<keyword evidence="1" id="KW-0472">Membrane</keyword>
<evidence type="ECO:0008006" key="4">
    <source>
        <dbReference type="Google" id="ProtNLM"/>
    </source>
</evidence>
<feature type="transmembrane region" description="Helical" evidence="1">
    <location>
        <begin position="6"/>
        <end position="24"/>
    </location>
</feature>
<dbReference type="AlphaFoldDB" id="F6CVG2"/>
<feature type="transmembrane region" description="Helical" evidence="1">
    <location>
        <begin position="77"/>
        <end position="96"/>
    </location>
</feature>
<feature type="transmembrane region" description="Helical" evidence="1">
    <location>
        <begin position="45"/>
        <end position="65"/>
    </location>
</feature>
<feature type="transmembrane region" description="Helical" evidence="1">
    <location>
        <begin position="108"/>
        <end position="130"/>
    </location>
</feature>
<dbReference type="Proteomes" id="UP000009230">
    <property type="component" value="Chromosome"/>
</dbReference>
<sequence>MNVKPVMFGTLAYTLITFPLAVVWHVLMFEEKYKSFGYFQGEPSFLLGFATILIQGAFLSFLYPFVKFSAKGPVRGFTYSLFMGIFFWTSHVLAFVAKHSIHNPVSFVLMESFYLFLQFGIYGVLIGLIYQKWSNQNA</sequence>
<dbReference type="KEGG" id="mpc:Mar181_2303"/>
<proteinExistence type="predicted"/>
<evidence type="ECO:0000313" key="2">
    <source>
        <dbReference type="EMBL" id="AEF55339.1"/>
    </source>
</evidence>
<dbReference type="STRING" id="491952.Mar181_2303"/>
<keyword evidence="1" id="KW-1133">Transmembrane helix</keyword>
<dbReference type="HOGENOM" id="CLU_1794920_0_0_6"/>
<evidence type="ECO:0000256" key="1">
    <source>
        <dbReference type="SAM" id="Phobius"/>
    </source>
</evidence>
<dbReference type="EMBL" id="CP002771">
    <property type="protein sequence ID" value="AEF55339.1"/>
    <property type="molecule type" value="Genomic_DNA"/>
</dbReference>
<keyword evidence="1" id="KW-0812">Transmembrane</keyword>
<keyword evidence="3" id="KW-1185">Reference proteome</keyword>
<reference evidence="2 3" key="1">
    <citation type="journal article" date="2012" name="Stand. Genomic Sci.">
        <title>Complete genome sequence of Marinomonas posidonica type strain (IVIA-Po-181(T)).</title>
        <authorList>
            <person name="Lucas-Elio P."/>
            <person name="Goodwin L."/>
            <person name="Woyke T."/>
            <person name="Pitluck S."/>
            <person name="Nolan M."/>
            <person name="Kyrpides N.C."/>
            <person name="Detter J.C."/>
            <person name="Copeland A."/>
            <person name="Lu M."/>
            <person name="Bruce D."/>
            <person name="Detter C."/>
            <person name="Tapia R."/>
            <person name="Han S."/>
            <person name="Land M.L."/>
            <person name="Ivanova N."/>
            <person name="Mikhailova N."/>
            <person name="Johnston A.W."/>
            <person name="Sanchez-Amat A."/>
        </authorList>
    </citation>
    <scope>NUCLEOTIDE SEQUENCE [LARGE SCALE GENOMIC DNA]</scope>
    <source>
        <strain evidence="3">CECT 7376 / NCIMB 14433 / IVIA-Po-181</strain>
    </source>
</reference>
<name>F6CVG2_MARPP</name>
<organism evidence="2 3">
    <name type="scientific">Marinomonas posidonica (strain CECT 7376 / NCIMB 14433 / IVIA-Po-181)</name>
    <dbReference type="NCBI Taxonomy" id="491952"/>
    <lineage>
        <taxon>Bacteria</taxon>
        <taxon>Pseudomonadati</taxon>
        <taxon>Pseudomonadota</taxon>
        <taxon>Gammaproteobacteria</taxon>
        <taxon>Oceanospirillales</taxon>
        <taxon>Oceanospirillaceae</taxon>
        <taxon>Marinomonas</taxon>
    </lineage>
</organism>
<evidence type="ECO:0000313" key="3">
    <source>
        <dbReference type="Proteomes" id="UP000009230"/>
    </source>
</evidence>
<dbReference type="RefSeq" id="WP_013796814.1">
    <property type="nucleotide sequence ID" value="NC_015559.1"/>
</dbReference>
<protein>
    <recommendedName>
        <fullName evidence="4">Transmembrane protein</fullName>
    </recommendedName>
</protein>
<gene>
    <name evidence="2" type="ordered locus">Mar181_2303</name>
</gene>
<dbReference type="eggNOG" id="ENOG5033B05">
    <property type="taxonomic scope" value="Bacteria"/>
</dbReference>
<dbReference type="OrthoDB" id="5899189at2"/>